<dbReference type="HOGENOM" id="CLU_020336_53_1_1"/>
<evidence type="ECO:0000313" key="5">
    <source>
        <dbReference type="Proteomes" id="UP000029725"/>
    </source>
</evidence>
<reference evidence="4 5" key="1">
    <citation type="submission" date="2014-04" db="EMBL/GenBank/DDBJ databases">
        <title>A new species of microsporidia sheds light on the evolution of extreme parasitism.</title>
        <authorList>
            <person name="Haag K.L."/>
            <person name="James T.Y."/>
            <person name="Larsson R."/>
            <person name="Schaer T.M."/>
            <person name="Refardt D."/>
            <person name="Pombert J.-F."/>
            <person name="Ebert D."/>
        </authorList>
    </citation>
    <scope>NUCLEOTIDE SEQUENCE [LARGE SCALE GENOMIC DNA]</scope>
    <source>
        <strain evidence="4 5">UGP3</strain>
        <tissue evidence="4">Spores</tissue>
    </source>
</reference>
<dbReference type="OrthoDB" id="8119704at2759"/>
<sequence length="368" mass="41240">MIRSSIGRRASYMCVKLVLKFSSEYSLRVILGQWVAFFRHIAEALLIMRRDINAIAVKFRARVRNAGKALGGRSTEISNLRHLNYWAADVPVFKAPKDATNANLLVLLHGLYGSSRNLRTLGRKIVANASNSFSVALVDLRNHGASPHCDSHSIRDMSDDVFAFIQSQNARKVVLCGHSMGGRVAMNMATQSPNSLLQGLVLLDISPFSRSLDKQTVKSFHLSLIQNLRKAANFNSISKCKRYLLECQYGNELVEWMVGTNFFTSPDAEKVQIRLNLDALETFIDHHFDVGANSPPQGLGGAYKFPFRKSCLFIKGGKSNYITERDFCDINYLFPKNRIVEFPSAGHWVHSNFPAEIALEVVTLLQEI</sequence>
<name>A0A098VQA2_9MICR</name>
<evidence type="ECO:0000256" key="1">
    <source>
        <dbReference type="ARBA" id="ARBA00008645"/>
    </source>
</evidence>
<protein>
    <submittedName>
        <fullName evidence="4">Alpha/beta fold family hydrolase</fullName>
    </submittedName>
</protein>
<gene>
    <name evidence="4" type="ORF">DI09_40p180</name>
</gene>
<evidence type="ECO:0000256" key="2">
    <source>
        <dbReference type="ARBA" id="ARBA00022801"/>
    </source>
</evidence>
<comment type="caution">
    <text evidence="4">The sequence shown here is derived from an EMBL/GenBank/DDBJ whole genome shotgun (WGS) entry which is preliminary data.</text>
</comment>
<keyword evidence="2 4" id="KW-0378">Hydrolase</keyword>
<dbReference type="GeneID" id="25259890"/>
<dbReference type="Gene3D" id="3.40.50.1820">
    <property type="entry name" value="alpha/beta hydrolase"/>
    <property type="match status" value="1"/>
</dbReference>
<evidence type="ECO:0000313" key="4">
    <source>
        <dbReference type="EMBL" id="KGG51232.1"/>
    </source>
</evidence>
<dbReference type="InterPro" id="IPR000073">
    <property type="entry name" value="AB_hydrolase_1"/>
</dbReference>
<proteinExistence type="inferred from homology"/>
<feature type="domain" description="AB hydrolase-1" evidence="3">
    <location>
        <begin position="104"/>
        <end position="350"/>
    </location>
</feature>
<evidence type="ECO:0000259" key="3">
    <source>
        <dbReference type="Pfam" id="PF00561"/>
    </source>
</evidence>
<accession>A0A098VQA2</accession>
<dbReference type="AlphaFoldDB" id="A0A098VQA2"/>
<keyword evidence="5" id="KW-1185">Reference proteome</keyword>
<dbReference type="RefSeq" id="XP_013237659.1">
    <property type="nucleotide sequence ID" value="XM_013382205.1"/>
</dbReference>
<dbReference type="SUPFAM" id="SSF53474">
    <property type="entry name" value="alpha/beta-Hydrolases"/>
    <property type="match status" value="1"/>
</dbReference>
<comment type="similarity">
    <text evidence="1">Belongs to the AB hydrolase superfamily.</text>
</comment>
<dbReference type="Pfam" id="PF00561">
    <property type="entry name" value="Abhydrolase_1"/>
    <property type="match status" value="1"/>
</dbReference>
<dbReference type="GO" id="GO:0016787">
    <property type="term" value="F:hydrolase activity"/>
    <property type="evidence" value="ECO:0007669"/>
    <property type="project" value="UniProtKB-KW"/>
</dbReference>
<dbReference type="PANTHER" id="PTHR46118:SF4">
    <property type="entry name" value="PROTEIN ABHD11"/>
    <property type="match status" value="1"/>
</dbReference>
<dbReference type="VEuPathDB" id="MicrosporidiaDB:DI09_40p180"/>
<dbReference type="Proteomes" id="UP000029725">
    <property type="component" value="Unassembled WGS sequence"/>
</dbReference>
<dbReference type="EMBL" id="JMKJ01000344">
    <property type="protein sequence ID" value="KGG51232.1"/>
    <property type="molecule type" value="Genomic_DNA"/>
</dbReference>
<dbReference type="PANTHER" id="PTHR46118">
    <property type="entry name" value="PROTEIN ABHD11"/>
    <property type="match status" value="1"/>
</dbReference>
<organism evidence="4 5">
    <name type="scientific">Mitosporidium daphniae</name>
    <dbReference type="NCBI Taxonomy" id="1485682"/>
    <lineage>
        <taxon>Eukaryota</taxon>
        <taxon>Fungi</taxon>
        <taxon>Fungi incertae sedis</taxon>
        <taxon>Microsporidia</taxon>
        <taxon>Mitosporidium</taxon>
    </lineage>
</organism>
<dbReference type="InterPro" id="IPR029058">
    <property type="entry name" value="AB_hydrolase_fold"/>
</dbReference>